<feature type="transmembrane region" description="Helical" evidence="1">
    <location>
        <begin position="7"/>
        <end position="26"/>
    </location>
</feature>
<keyword evidence="1" id="KW-0812">Transmembrane</keyword>
<gene>
    <name evidence="2" type="ORF">ACFQKE_00495</name>
</gene>
<dbReference type="EMBL" id="JBHTAT010000001">
    <property type="protein sequence ID" value="MFC7253801.1"/>
    <property type="molecule type" value="Genomic_DNA"/>
</dbReference>
<accession>A0ABD5ZTU5</accession>
<proteinExistence type="predicted"/>
<keyword evidence="1" id="KW-1133">Transmembrane helix</keyword>
<organism evidence="2 3">
    <name type="scientific">Haloplanus litoreus</name>
    <dbReference type="NCBI Taxonomy" id="767515"/>
    <lineage>
        <taxon>Archaea</taxon>
        <taxon>Methanobacteriati</taxon>
        <taxon>Methanobacteriota</taxon>
        <taxon>Stenosarchaea group</taxon>
        <taxon>Halobacteria</taxon>
        <taxon>Halobacteriales</taxon>
        <taxon>Haloferacaceae</taxon>
        <taxon>Haloplanus</taxon>
    </lineage>
</organism>
<keyword evidence="3" id="KW-1185">Reference proteome</keyword>
<sequence>MRQRDGLDWLLVVVVAILTAIHIPPFDVVKRETVELAHETGIAAVVDLLLDVRVAVLLLALLGLVILLVVTDTLPARK</sequence>
<feature type="transmembrane region" description="Helical" evidence="1">
    <location>
        <begin position="54"/>
        <end position="74"/>
    </location>
</feature>
<protein>
    <submittedName>
        <fullName evidence="2">Uncharacterized protein</fullName>
    </submittedName>
</protein>
<dbReference type="Proteomes" id="UP001596434">
    <property type="component" value="Unassembled WGS sequence"/>
</dbReference>
<evidence type="ECO:0000256" key="1">
    <source>
        <dbReference type="SAM" id="Phobius"/>
    </source>
</evidence>
<keyword evidence="1" id="KW-0472">Membrane</keyword>
<evidence type="ECO:0000313" key="3">
    <source>
        <dbReference type="Proteomes" id="UP001596434"/>
    </source>
</evidence>
<dbReference type="RefSeq" id="WP_379701839.1">
    <property type="nucleotide sequence ID" value="NZ_JBHTAT010000001.1"/>
</dbReference>
<evidence type="ECO:0000313" key="2">
    <source>
        <dbReference type="EMBL" id="MFC7253801.1"/>
    </source>
</evidence>
<reference evidence="2 3" key="1">
    <citation type="journal article" date="2019" name="Int. J. Syst. Evol. Microbiol.">
        <title>The Global Catalogue of Microorganisms (GCM) 10K type strain sequencing project: providing services to taxonomists for standard genome sequencing and annotation.</title>
        <authorList>
            <consortium name="The Broad Institute Genomics Platform"/>
            <consortium name="The Broad Institute Genome Sequencing Center for Infectious Disease"/>
            <person name="Wu L."/>
            <person name="Ma J."/>
        </authorList>
    </citation>
    <scope>NUCLEOTIDE SEQUENCE [LARGE SCALE GENOMIC DNA]</scope>
    <source>
        <strain evidence="2 3">GX21</strain>
    </source>
</reference>
<name>A0ABD5ZTU5_9EURY</name>
<dbReference type="GeneID" id="96952084"/>
<comment type="caution">
    <text evidence="2">The sequence shown here is derived from an EMBL/GenBank/DDBJ whole genome shotgun (WGS) entry which is preliminary data.</text>
</comment>
<dbReference type="AlphaFoldDB" id="A0ABD5ZTU5"/>